<feature type="region of interest" description="Disordered" evidence="2">
    <location>
        <begin position="170"/>
        <end position="207"/>
    </location>
</feature>
<gene>
    <name evidence="4" type="ORF">Tco_0910345</name>
</gene>
<dbReference type="PANTHER" id="PTHR15503">
    <property type="entry name" value="LDOC1 RELATED"/>
    <property type="match status" value="1"/>
</dbReference>
<dbReference type="PROSITE" id="PS50158">
    <property type="entry name" value="ZF_CCHC"/>
    <property type="match status" value="2"/>
</dbReference>
<dbReference type="InterPro" id="IPR032567">
    <property type="entry name" value="RTL1-rel"/>
</dbReference>
<reference evidence="4" key="2">
    <citation type="submission" date="2022-01" db="EMBL/GenBank/DDBJ databases">
        <authorList>
            <person name="Yamashiro T."/>
            <person name="Shiraishi A."/>
            <person name="Satake H."/>
            <person name="Nakayama K."/>
        </authorList>
    </citation>
    <scope>NUCLEOTIDE SEQUENCE</scope>
</reference>
<keyword evidence="4" id="KW-0695">RNA-directed DNA polymerase</keyword>
<name>A0ABQ5CTU4_9ASTR</name>
<feature type="compositionally biased region" description="Basic and acidic residues" evidence="2">
    <location>
        <begin position="170"/>
        <end position="182"/>
    </location>
</feature>
<dbReference type="GO" id="GO:0003964">
    <property type="term" value="F:RNA-directed DNA polymerase activity"/>
    <property type="evidence" value="ECO:0007669"/>
    <property type="project" value="UniProtKB-KW"/>
</dbReference>
<keyword evidence="4" id="KW-0548">Nucleotidyltransferase</keyword>
<dbReference type="Gene3D" id="4.10.60.10">
    <property type="entry name" value="Zinc finger, CCHC-type"/>
    <property type="match status" value="1"/>
</dbReference>
<keyword evidence="4" id="KW-0808">Transferase</keyword>
<evidence type="ECO:0000259" key="3">
    <source>
        <dbReference type="PROSITE" id="PS50158"/>
    </source>
</evidence>
<feature type="compositionally biased region" description="Low complexity" evidence="2">
    <location>
        <begin position="183"/>
        <end position="193"/>
    </location>
</feature>
<dbReference type="PANTHER" id="PTHR15503:SF42">
    <property type="entry name" value="ZINC FINGER, CCHC-TYPE, RETROTRANSPOSON GAG DOMAIN, ASPARTIC PEPTIDASE DOMAIN PROTEIN-RELATED"/>
    <property type="match status" value="1"/>
</dbReference>
<keyword evidence="1" id="KW-0863">Zinc-finger</keyword>
<sequence length="346" mass="38458">MAPKRATRSTLAATATTTSVTNAQLQAMIDQGVISALAARDANKSALTWWNSHVRTVGHDVAYAMTWTDLKKKMTKKYCPRVEIKKLESELWNLKVKGTDMIGYNQRFQELVLLCFRMFPEESDKIERYVDGLPDMIHGSVVASKPKTMQEAIEIATELMDKKIHTFAERQTKHKRKQDDNHQQPQQQQNKRQNTGRAYTAVSGEKKPYGGSKPLCAKCNYHHDGPCAPKCHKCNRVGYLARDCRSTANANTANNQRGTGAGQKPTCYECGAQGHFKRDCPKFKNNNRGNQAGNGNAPAKVYAVGRAGINPESNVVTGTFLLNNRYASILYDTGANRSFVSTAFSS</sequence>
<keyword evidence="1" id="KW-0479">Metal-binding</keyword>
<evidence type="ECO:0000256" key="1">
    <source>
        <dbReference type="PROSITE-ProRule" id="PRU00047"/>
    </source>
</evidence>
<proteinExistence type="predicted"/>
<reference evidence="4" key="1">
    <citation type="journal article" date="2022" name="Int. J. Mol. Sci.">
        <title>Draft Genome of Tanacetum Coccineum: Genomic Comparison of Closely Related Tanacetum-Family Plants.</title>
        <authorList>
            <person name="Yamashiro T."/>
            <person name="Shiraishi A."/>
            <person name="Nakayama K."/>
            <person name="Satake H."/>
        </authorList>
    </citation>
    <scope>NUCLEOTIDE SEQUENCE</scope>
</reference>
<comment type="caution">
    <text evidence="4">The sequence shown here is derived from an EMBL/GenBank/DDBJ whole genome shotgun (WGS) entry which is preliminary data.</text>
</comment>
<dbReference type="Proteomes" id="UP001151760">
    <property type="component" value="Unassembled WGS sequence"/>
</dbReference>
<dbReference type="SMART" id="SM00343">
    <property type="entry name" value="ZnF_C2HC"/>
    <property type="match status" value="2"/>
</dbReference>
<evidence type="ECO:0000313" key="5">
    <source>
        <dbReference type="Proteomes" id="UP001151760"/>
    </source>
</evidence>
<dbReference type="Pfam" id="PF03732">
    <property type="entry name" value="Retrotrans_gag"/>
    <property type="match status" value="1"/>
</dbReference>
<dbReference type="Pfam" id="PF00098">
    <property type="entry name" value="zf-CCHC"/>
    <property type="match status" value="1"/>
</dbReference>
<feature type="domain" description="CCHC-type" evidence="3">
    <location>
        <begin position="267"/>
        <end position="282"/>
    </location>
</feature>
<protein>
    <submittedName>
        <fullName evidence="4">Reverse transcriptase domain-containing protein</fullName>
    </submittedName>
</protein>
<keyword evidence="1" id="KW-0862">Zinc</keyword>
<dbReference type="Pfam" id="PF08284">
    <property type="entry name" value="RVP_2"/>
    <property type="match status" value="1"/>
</dbReference>
<keyword evidence="5" id="KW-1185">Reference proteome</keyword>
<dbReference type="InterPro" id="IPR001878">
    <property type="entry name" value="Znf_CCHC"/>
</dbReference>
<dbReference type="EMBL" id="BQNB010014594">
    <property type="protein sequence ID" value="GJT30070.1"/>
    <property type="molecule type" value="Genomic_DNA"/>
</dbReference>
<evidence type="ECO:0000256" key="2">
    <source>
        <dbReference type="SAM" id="MobiDB-lite"/>
    </source>
</evidence>
<dbReference type="SUPFAM" id="SSF57756">
    <property type="entry name" value="Retrovirus zinc finger-like domains"/>
    <property type="match status" value="1"/>
</dbReference>
<organism evidence="4 5">
    <name type="scientific">Tanacetum coccineum</name>
    <dbReference type="NCBI Taxonomy" id="301880"/>
    <lineage>
        <taxon>Eukaryota</taxon>
        <taxon>Viridiplantae</taxon>
        <taxon>Streptophyta</taxon>
        <taxon>Embryophyta</taxon>
        <taxon>Tracheophyta</taxon>
        <taxon>Spermatophyta</taxon>
        <taxon>Magnoliopsida</taxon>
        <taxon>eudicotyledons</taxon>
        <taxon>Gunneridae</taxon>
        <taxon>Pentapetalae</taxon>
        <taxon>asterids</taxon>
        <taxon>campanulids</taxon>
        <taxon>Asterales</taxon>
        <taxon>Asteraceae</taxon>
        <taxon>Asteroideae</taxon>
        <taxon>Anthemideae</taxon>
        <taxon>Anthemidinae</taxon>
        <taxon>Tanacetum</taxon>
    </lineage>
</organism>
<accession>A0ABQ5CTU4</accession>
<feature type="domain" description="CCHC-type" evidence="3">
    <location>
        <begin position="230"/>
        <end position="246"/>
    </location>
</feature>
<evidence type="ECO:0000313" key="4">
    <source>
        <dbReference type="EMBL" id="GJT30070.1"/>
    </source>
</evidence>
<dbReference type="InterPro" id="IPR005162">
    <property type="entry name" value="Retrotrans_gag_dom"/>
</dbReference>
<dbReference type="InterPro" id="IPR036875">
    <property type="entry name" value="Znf_CCHC_sf"/>
</dbReference>